<proteinExistence type="predicted"/>
<organism evidence="1 2">
    <name type="scientific">Vibrio cholerae</name>
    <dbReference type="NCBI Taxonomy" id="666"/>
    <lineage>
        <taxon>Bacteria</taxon>
        <taxon>Pseudomonadati</taxon>
        <taxon>Pseudomonadota</taxon>
        <taxon>Gammaproteobacteria</taxon>
        <taxon>Vibrionales</taxon>
        <taxon>Vibrionaceae</taxon>
        <taxon>Vibrio</taxon>
    </lineage>
</organism>
<sequence>MAFRKLDQRAVITFVIRPSIRLLDQILLTNFPSEIVIHQGLSITGKLFHRQYHRMAIFRHLLKQISLETVDTCVGMPFTDQDYVSVFDFSRQSL</sequence>
<reference evidence="1 2" key="1">
    <citation type="submission" date="2015-07" db="EMBL/GenBank/DDBJ databases">
        <authorList>
            <consortium name="Pathogen Informatics"/>
        </authorList>
    </citation>
    <scope>NUCLEOTIDE SEQUENCE [LARGE SCALE GENOMIC DNA]</scope>
    <source>
        <strain evidence="1 2">A316</strain>
    </source>
</reference>
<protein>
    <submittedName>
        <fullName evidence="1">Uncharacterized protein</fullName>
    </submittedName>
</protein>
<evidence type="ECO:0000313" key="1">
    <source>
        <dbReference type="EMBL" id="CSD12206.1"/>
    </source>
</evidence>
<name>A0A656AI42_VIBCL</name>
<gene>
    <name evidence="1" type="ORF">ERS013200_03237</name>
</gene>
<accession>A0A656AI42</accession>
<dbReference type="EMBL" id="CWQY01000029">
    <property type="protein sequence ID" value="CSD12206.1"/>
    <property type="molecule type" value="Genomic_DNA"/>
</dbReference>
<dbReference type="Proteomes" id="UP000041770">
    <property type="component" value="Unassembled WGS sequence"/>
</dbReference>
<dbReference type="AlphaFoldDB" id="A0A656AI42"/>
<evidence type="ECO:0000313" key="2">
    <source>
        <dbReference type="Proteomes" id="UP000041770"/>
    </source>
</evidence>